<evidence type="ECO:0000313" key="3">
    <source>
        <dbReference type="Proteomes" id="UP001597468"/>
    </source>
</evidence>
<comment type="caution">
    <text evidence="2">The sequence shown here is derived from an EMBL/GenBank/DDBJ whole genome shotgun (WGS) entry which is preliminary data.</text>
</comment>
<dbReference type="Pfam" id="PF08242">
    <property type="entry name" value="Methyltransf_12"/>
    <property type="match status" value="1"/>
</dbReference>
<dbReference type="InterPro" id="IPR029063">
    <property type="entry name" value="SAM-dependent_MTases_sf"/>
</dbReference>
<dbReference type="GO" id="GO:0032259">
    <property type="term" value="P:methylation"/>
    <property type="evidence" value="ECO:0007669"/>
    <property type="project" value="UniProtKB-KW"/>
</dbReference>
<organism evidence="2 3">
    <name type="scientific">Salinimicrobium flavum</name>
    <dbReference type="NCBI Taxonomy" id="1737065"/>
    <lineage>
        <taxon>Bacteria</taxon>
        <taxon>Pseudomonadati</taxon>
        <taxon>Bacteroidota</taxon>
        <taxon>Flavobacteriia</taxon>
        <taxon>Flavobacteriales</taxon>
        <taxon>Flavobacteriaceae</taxon>
        <taxon>Salinimicrobium</taxon>
    </lineage>
</organism>
<reference evidence="3" key="1">
    <citation type="journal article" date="2019" name="Int. J. Syst. Evol. Microbiol.">
        <title>The Global Catalogue of Microorganisms (GCM) 10K type strain sequencing project: providing services to taxonomists for standard genome sequencing and annotation.</title>
        <authorList>
            <consortium name="The Broad Institute Genomics Platform"/>
            <consortium name="The Broad Institute Genome Sequencing Center for Infectious Disease"/>
            <person name="Wu L."/>
            <person name="Ma J."/>
        </authorList>
    </citation>
    <scope>NUCLEOTIDE SEQUENCE [LARGE SCALE GENOMIC DNA]</scope>
    <source>
        <strain evidence="3">KCTC 42585</strain>
    </source>
</reference>
<name>A0ABW5J0C1_9FLAO</name>
<dbReference type="GO" id="GO:0008168">
    <property type="term" value="F:methyltransferase activity"/>
    <property type="evidence" value="ECO:0007669"/>
    <property type="project" value="UniProtKB-KW"/>
</dbReference>
<keyword evidence="2" id="KW-0489">Methyltransferase</keyword>
<dbReference type="EMBL" id="JBHULT010000013">
    <property type="protein sequence ID" value="MFD2519193.1"/>
    <property type="molecule type" value="Genomic_DNA"/>
</dbReference>
<sequence>MEDRKKHWNEVYEKKKATEVSWYEPMPETSLEFINECELEKDSAIIDIGGGDSFLAEFLLGKGFTNITVVDISEKALERAKERLGEKADEITWIPADVSEFTPQKKYDLWHDRAAFHFLTEDKQVGNYLKTVKEAIKPGGRLILGTFSENGPGKCSGLEIRQYSIKQMQELFSDGFTSMNCKNVDHTTPTGGTQNFTFCSYKRDEN</sequence>
<dbReference type="PANTHER" id="PTHR12843">
    <property type="entry name" value="PROTEIN-LYSINE N-METHYLTRANSFERASE METTL10"/>
    <property type="match status" value="1"/>
</dbReference>
<protein>
    <submittedName>
        <fullName evidence="2">Class I SAM-dependent methyltransferase</fullName>
    </submittedName>
</protein>
<gene>
    <name evidence="2" type="ORF">ACFSTG_14890</name>
</gene>
<dbReference type="Gene3D" id="3.40.50.150">
    <property type="entry name" value="Vaccinia Virus protein VP39"/>
    <property type="match status" value="1"/>
</dbReference>
<dbReference type="Proteomes" id="UP001597468">
    <property type="component" value="Unassembled WGS sequence"/>
</dbReference>
<evidence type="ECO:0000313" key="2">
    <source>
        <dbReference type="EMBL" id="MFD2519193.1"/>
    </source>
</evidence>
<dbReference type="SUPFAM" id="SSF53335">
    <property type="entry name" value="S-adenosyl-L-methionine-dependent methyltransferases"/>
    <property type="match status" value="1"/>
</dbReference>
<proteinExistence type="predicted"/>
<evidence type="ECO:0000259" key="1">
    <source>
        <dbReference type="Pfam" id="PF08242"/>
    </source>
</evidence>
<keyword evidence="2" id="KW-0808">Transferase</keyword>
<keyword evidence="3" id="KW-1185">Reference proteome</keyword>
<dbReference type="CDD" id="cd02440">
    <property type="entry name" value="AdoMet_MTases"/>
    <property type="match status" value="1"/>
</dbReference>
<dbReference type="PANTHER" id="PTHR12843:SF5">
    <property type="entry name" value="EEF1A LYSINE METHYLTRANSFERASE 2"/>
    <property type="match status" value="1"/>
</dbReference>
<feature type="domain" description="Methyltransferase type 12" evidence="1">
    <location>
        <begin position="46"/>
        <end position="142"/>
    </location>
</feature>
<dbReference type="InterPro" id="IPR013217">
    <property type="entry name" value="Methyltransf_12"/>
</dbReference>
<dbReference type="RefSeq" id="WP_380755011.1">
    <property type="nucleotide sequence ID" value="NZ_JBHULT010000013.1"/>
</dbReference>
<accession>A0ABW5J0C1</accession>